<name>A0A218VZ49_PUNGR</name>
<feature type="region of interest" description="Disordered" evidence="1">
    <location>
        <begin position="1"/>
        <end position="28"/>
    </location>
</feature>
<gene>
    <name evidence="2" type="ORF">CDL15_Pgr023809</name>
</gene>
<reference evidence="3" key="1">
    <citation type="journal article" date="2017" name="Plant J.">
        <title>The pomegranate (Punica granatum L.) genome and the genomics of punicalagin biosynthesis.</title>
        <authorList>
            <person name="Qin G."/>
            <person name="Xu C."/>
            <person name="Ming R."/>
            <person name="Tang H."/>
            <person name="Guyot R."/>
            <person name="Kramer E.M."/>
            <person name="Hu Y."/>
            <person name="Yi X."/>
            <person name="Qi Y."/>
            <person name="Xu X."/>
            <person name="Gao Z."/>
            <person name="Pan H."/>
            <person name="Jian J."/>
            <person name="Tian Y."/>
            <person name="Yue Z."/>
            <person name="Xu Y."/>
        </authorList>
    </citation>
    <scope>NUCLEOTIDE SEQUENCE [LARGE SCALE GENOMIC DNA]</scope>
    <source>
        <strain evidence="3">cv. Dabenzi</strain>
    </source>
</reference>
<dbReference type="EMBL" id="MTKT01005609">
    <property type="protein sequence ID" value="OWM65539.1"/>
    <property type="molecule type" value="Genomic_DNA"/>
</dbReference>
<evidence type="ECO:0000313" key="2">
    <source>
        <dbReference type="EMBL" id="OWM65539.1"/>
    </source>
</evidence>
<sequence>MKPSRQREECESSVVGQKKKKARTEVVSPVQVDVSKNSNTLSRGQRTGIASRGAMVVAADRQCGEVPYPRSLYMSSLD</sequence>
<accession>A0A218VZ49</accession>
<feature type="compositionally biased region" description="Basic and acidic residues" evidence="1">
    <location>
        <begin position="1"/>
        <end position="10"/>
    </location>
</feature>
<evidence type="ECO:0000256" key="1">
    <source>
        <dbReference type="SAM" id="MobiDB-lite"/>
    </source>
</evidence>
<comment type="caution">
    <text evidence="2">The sequence shown here is derived from an EMBL/GenBank/DDBJ whole genome shotgun (WGS) entry which is preliminary data.</text>
</comment>
<evidence type="ECO:0000313" key="3">
    <source>
        <dbReference type="Proteomes" id="UP000197138"/>
    </source>
</evidence>
<proteinExistence type="predicted"/>
<dbReference type="AlphaFoldDB" id="A0A218VZ49"/>
<dbReference type="Proteomes" id="UP000197138">
    <property type="component" value="Unassembled WGS sequence"/>
</dbReference>
<organism evidence="2 3">
    <name type="scientific">Punica granatum</name>
    <name type="common">Pomegranate</name>
    <dbReference type="NCBI Taxonomy" id="22663"/>
    <lineage>
        <taxon>Eukaryota</taxon>
        <taxon>Viridiplantae</taxon>
        <taxon>Streptophyta</taxon>
        <taxon>Embryophyta</taxon>
        <taxon>Tracheophyta</taxon>
        <taxon>Spermatophyta</taxon>
        <taxon>Magnoliopsida</taxon>
        <taxon>eudicotyledons</taxon>
        <taxon>Gunneridae</taxon>
        <taxon>Pentapetalae</taxon>
        <taxon>rosids</taxon>
        <taxon>malvids</taxon>
        <taxon>Myrtales</taxon>
        <taxon>Lythraceae</taxon>
        <taxon>Punica</taxon>
    </lineage>
</organism>
<protein>
    <submittedName>
        <fullName evidence="2">Uncharacterized protein</fullName>
    </submittedName>
</protein>